<reference evidence="8" key="4">
    <citation type="journal article" date="2007" name="Genome Res.">
        <title>Curated Genome Annotation of Oryza sativa ssp. japonica and Comparative Genome Analysis with Arabidopsis thaliana.</title>
        <authorList>
            <consortium name="The Rice Annotation Project (RAP)"/>
            <person name="Itoh T."/>
            <person name="Tanaka T."/>
            <person name="Barrero R.A."/>
            <person name="Yamasaki C."/>
            <person name="Fujii Y."/>
            <person name="Hilton P.B."/>
            <person name="Antonio B.A."/>
            <person name="Aono H."/>
            <person name="Apweiler R."/>
            <person name="Bruskiewich R."/>
            <person name="Bureau T."/>
            <person name="Burr F."/>
            <person name="Costa de Oliveira A."/>
            <person name="Fuks G."/>
            <person name="Habara T."/>
            <person name="Haberer G."/>
            <person name="Han B."/>
            <person name="Harada E."/>
            <person name="Hiraki A.T."/>
            <person name="Hirochika H."/>
            <person name="Hoen D."/>
            <person name="Hokari H."/>
            <person name="Hosokawa S."/>
            <person name="Hsing Y."/>
            <person name="Ikawa H."/>
            <person name="Ikeo K."/>
            <person name="Imanishi T."/>
            <person name="Ito Y."/>
            <person name="Jaiswal P."/>
            <person name="Kanno M."/>
            <person name="Kawahara Y."/>
            <person name="Kawamura T."/>
            <person name="Kawashima H."/>
            <person name="Khurana J.P."/>
            <person name="Kikuchi S."/>
            <person name="Komatsu S."/>
            <person name="Koyanagi K.O."/>
            <person name="Kubooka H."/>
            <person name="Lieberherr D."/>
            <person name="Lin Y.C."/>
            <person name="Lonsdale D."/>
            <person name="Matsumoto T."/>
            <person name="Matsuya A."/>
            <person name="McCombie W.R."/>
            <person name="Messing J."/>
            <person name="Miyao A."/>
            <person name="Mulder N."/>
            <person name="Nagamura Y."/>
            <person name="Nam J."/>
            <person name="Namiki N."/>
            <person name="Numa H."/>
            <person name="Nurimoto S."/>
            <person name="O'donovan C."/>
            <person name="Ohyanagi H."/>
            <person name="Okido T."/>
            <person name="Oota S."/>
            <person name="Osato N."/>
            <person name="Palmer L.E."/>
            <person name="Quetier F."/>
            <person name="Raghuvanshi S."/>
            <person name="Saichi N."/>
            <person name="Sakai H."/>
            <person name="Sakai Y."/>
            <person name="Sakata K."/>
            <person name="Sakurai T."/>
            <person name="Sato F."/>
            <person name="Sato Y."/>
            <person name="Schoof H."/>
            <person name="Seki M."/>
            <person name="Shibata M."/>
            <person name="Shimizu Y."/>
            <person name="Shinozaki K."/>
            <person name="Shinso Y."/>
            <person name="Singh N.K."/>
            <person name="Smith-White B."/>
            <person name="Takeda J."/>
            <person name="Tanino M."/>
            <person name="Tatusova T."/>
            <person name="Thongjuea S."/>
            <person name="Todokoro F."/>
            <person name="Tsugane M."/>
            <person name="Tyagi A.K."/>
            <person name="Vanavichit A."/>
            <person name="Wang A."/>
            <person name="Wing R.A."/>
            <person name="Yamaguchi K."/>
            <person name="Yamamoto M."/>
            <person name="Yamamoto N."/>
            <person name="Yu Y."/>
            <person name="Zhang H."/>
            <person name="Zhao Q."/>
            <person name="Higo K."/>
            <person name="Burr B."/>
            <person name="Gojobori T."/>
            <person name="Sasaki T."/>
        </authorList>
    </citation>
    <scope>NUCLEOTIDE SEQUENCE</scope>
</reference>
<gene>
    <name evidence="8" type="ordered locus">Os12g0198700</name>
    <name evidence="9" type="ORF">OsJ_35533</name>
</gene>
<comment type="subunit">
    <text evidence="3 6">Homodimer.</text>
</comment>
<reference evidence="8 10" key="1">
    <citation type="journal article" date="2005" name="Nature">
        <title>The map-based sequence of the rice genome.</title>
        <authorList>
            <consortium name="International rice genome sequencing project (IRGSP)"/>
            <person name="Matsumoto T."/>
            <person name="Wu J."/>
            <person name="Kanamori H."/>
            <person name="Katayose Y."/>
            <person name="Fujisawa M."/>
            <person name="Namiki N."/>
            <person name="Mizuno H."/>
            <person name="Yamamoto K."/>
            <person name="Antonio B.A."/>
            <person name="Baba T."/>
            <person name="Sakata K."/>
            <person name="Nagamura Y."/>
            <person name="Aoki H."/>
            <person name="Arikawa K."/>
            <person name="Arita K."/>
            <person name="Bito T."/>
            <person name="Chiden Y."/>
            <person name="Fujitsuka N."/>
            <person name="Fukunaka R."/>
            <person name="Hamada M."/>
            <person name="Harada C."/>
            <person name="Hayashi A."/>
            <person name="Hijishita S."/>
            <person name="Honda M."/>
            <person name="Hosokawa S."/>
            <person name="Ichikawa Y."/>
            <person name="Idonuma A."/>
            <person name="Iijima M."/>
            <person name="Ikeda M."/>
            <person name="Ikeno M."/>
            <person name="Ito K."/>
            <person name="Ito S."/>
            <person name="Ito T."/>
            <person name="Ito Y."/>
            <person name="Ito Y."/>
            <person name="Iwabuchi A."/>
            <person name="Kamiya K."/>
            <person name="Karasawa W."/>
            <person name="Kurita K."/>
            <person name="Katagiri S."/>
            <person name="Kikuta A."/>
            <person name="Kobayashi H."/>
            <person name="Kobayashi N."/>
            <person name="Machita K."/>
            <person name="Maehara T."/>
            <person name="Masukawa M."/>
            <person name="Mizubayashi T."/>
            <person name="Mukai Y."/>
            <person name="Nagasaki H."/>
            <person name="Nagata Y."/>
            <person name="Naito S."/>
            <person name="Nakashima M."/>
            <person name="Nakama Y."/>
            <person name="Nakamichi Y."/>
            <person name="Nakamura M."/>
            <person name="Meguro A."/>
            <person name="Negishi M."/>
            <person name="Ohta I."/>
            <person name="Ohta T."/>
            <person name="Okamoto M."/>
            <person name="Ono N."/>
            <person name="Saji S."/>
            <person name="Sakaguchi M."/>
            <person name="Sakai K."/>
            <person name="Shibata M."/>
            <person name="Shimokawa T."/>
            <person name="Song J."/>
            <person name="Takazaki Y."/>
            <person name="Terasawa K."/>
            <person name="Tsugane M."/>
            <person name="Tsuji K."/>
            <person name="Ueda S."/>
            <person name="Waki K."/>
            <person name="Yamagata H."/>
            <person name="Yamamoto M."/>
            <person name="Yamamoto S."/>
            <person name="Yamane H."/>
            <person name="Yoshiki S."/>
            <person name="Yoshihara R."/>
            <person name="Yukawa K."/>
            <person name="Zhong H."/>
            <person name="Yano M."/>
            <person name="Yuan Q."/>
            <person name="Ouyang S."/>
            <person name="Liu J."/>
            <person name="Jones K.M."/>
            <person name="Gansberger K."/>
            <person name="Moffat K."/>
            <person name="Hill J."/>
            <person name="Bera J."/>
            <person name="Fadrosh D."/>
            <person name="Jin S."/>
            <person name="Johri S."/>
            <person name="Kim M."/>
            <person name="Overton L."/>
            <person name="Reardon M."/>
            <person name="Tsitrin T."/>
            <person name="Vuong H."/>
            <person name="Weaver B."/>
            <person name="Ciecko A."/>
            <person name="Tallon L."/>
            <person name="Jackson J."/>
            <person name="Pai G."/>
            <person name="Aken S.V."/>
            <person name="Utterback T."/>
            <person name="Reidmuller S."/>
            <person name="Feldblyum T."/>
            <person name="Hsiao J."/>
            <person name="Zismann V."/>
            <person name="Iobst S."/>
            <person name="de Vazeille A.R."/>
            <person name="Buell C.R."/>
            <person name="Ying K."/>
            <person name="Li Y."/>
            <person name="Lu T."/>
            <person name="Huang Y."/>
            <person name="Zhao Q."/>
            <person name="Feng Q."/>
            <person name="Zhang L."/>
            <person name="Zhu J."/>
            <person name="Weng Q."/>
            <person name="Mu J."/>
            <person name="Lu Y."/>
            <person name="Fan D."/>
            <person name="Liu Y."/>
            <person name="Guan J."/>
            <person name="Zhang Y."/>
            <person name="Yu S."/>
            <person name="Liu X."/>
            <person name="Zhang Y."/>
            <person name="Hong G."/>
            <person name="Han B."/>
            <person name="Choisne N."/>
            <person name="Demange N."/>
            <person name="Orjeda G."/>
            <person name="Samain S."/>
            <person name="Cattolico L."/>
            <person name="Pelletier E."/>
            <person name="Couloux A."/>
            <person name="Segurens B."/>
            <person name="Wincker P."/>
            <person name="D'Hont A."/>
            <person name="Scarpelli C."/>
            <person name="Weissenbach J."/>
            <person name="Salanoubat M."/>
            <person name="Quetier F."/>
            <person name="Yu Y."/>
            <person name="Kim H.R."/>
            <person name="Rambo T."/>
            <person name="Currie J."/>
            <person name="Collura K."/>
            <person name="Luo M."/>
            <person name="Yang T."/>
            <person name="Ammiraju J.S.S."/>
            <person name="Engler F."/>
            <person name="Soderlund C."/>
            <person name="Wing R.A."/>
            <person name="Palmer L.E."/>
            <person name="de la Bastide M."/>
            <person name="Spiegel L."/>
            <person name="Nascimento L."/>
            <person name="Zutavern T."/>
            <person name="O'Shaughnessy A."/>
            <person name="Dike S."/>
            <person name="Dedhia N."/>
            <person name="Preston R."/>
            <person name="Balija V."/>
            <person name="McCombie W.R."/>
            <person name="Chow T."/>
            <person name="Chen H."/>
            <person name="Chung M."/>
            <person name="Chen C."/>
            <person name="Shaw J."/>
            <person name="Wu H."/>
            <person name="Hsiao K."/>
            <person name="Chao Y."/>
            <person name="Chu M."/>
            <person name="Cheng C."/>
            <person name="Hour A."/>
            <person name="Lee P."/>
            <person name="Lin S."/>
            <person name="Lin Y."/>
            <person name="Liou J."/>
            <person name="Liu S."/>
            <person name="Hsing Y."/>
            <person name="Raghuvanshi S."/>
            <person name="Mohanty A."/>
            <person name="Bharti A.K."/>
            <person name="Gaur A."/>
            <person name="Gupta V."/>
            <person name="Kumar D."/>
            <person name="Ravi V."/>
            <person name="Vij S."/>
            <person name="Kapur A."/>
            <person name="Khurana P."/>
            <person name="Khurana P."/>
            <person name="Khurana J.P."/>
            <person name="Tyagi A.K."/>
            <person name="Gaikwad K."/>
            <person name="Singh A."/>
            <person name="Dalal V."/>
            <person name="Srivastava S."/>
            <person name="Dixit A."/>
            <person name="Pal A.K."/>
            <person name="Ghazi I.A."/>
            <person name="Yadav M."/>
            <person name="Pandit A."/>
            <person name="Bhargava A."/>
            <person name="Sureshbabu K."/>
            <person name="Batra K."/>
            <person name="Sharma T.R."/>
            <person name="Mohapatra T."/>
            <person name="Singh N.K."/>
            <person name="Messing J."/>
            <person name="Nelson A.B."/>
            <person name="Fuks G."/>
            <person name="Kavchok S."/>
            <person name="Keizer G."/>
            <person name="Linton E."/>
            <person name="Llaca V."/>
            <person name="Song R."/>
            <person name="Tanyolac B."/>
            <person name="Young S."/>
            <person name="Ho-Il K."/>
            <person name="Hahn J.H."/>
            <person name="Sangsakoo G."/>
            <person name="Vanavichit A."/>
            <person name="de Mattos Luiz.A.T."/>
            <person name="Zimmer P.D."/>
            <person name="Malone G."/>
            <person name="Dellagostin O."/>
            <person name="de Oliveira A.C."/>
            <person name="Bevan M."/>
            <person name="Bancroft I."/>
            <person name="Minx P."/>
            <person name="Cordum H."/>
            <person name="Wilson R."/>
            <person name="Cheng Z."/>
            <person name="Jin W."/>
            <person name="Jiang J."/>
            <person name="Leong S.A."/>
            <person name="Iwama H."/>
            <person name="Gojobori T."/>
            <person name="Itoh T."/>
            <person name="Niimura Y."/>
            <person name="Fujii Y."/>
            <person name="Habara T."/>
            <person name="Sakai H."/>
            <person name="Sato Y."/>
            <person name="Wilson G."/>
            <person name="Kumar K."/>
            <person name="McCouch S."/>
            <person name="Juretic N."/>
            <person name="Hoen D."/>
            <person name="Wright S."/>
            <person name="Bruskiewich R."/>
            <person name="Bureau T."/>
            <person name="Miyao A."/>
            <person name="Hirochika H."/>
            <person name="Nishikawa T."/>
            <person name="Kadowaki K."/>
            <person name="Sugiura M."/>
            <person name="Burr B."/>
            <person name="Sasaki T."/>
        </authorList>
    </citation>
    <scope>NUCLEOTIDE SEQUENCE [LARGE SCALE GENOMIC DNA]</scope>
    <source>
        <strain evidence="10">cv. Nipponbare</strain>
    </source>
</reference>
<dbReference type="PANTHER" id="PTHR46506">
    <property type="entry name" value="OS05G0143600 PROTEIN"/>
    <property type="match status" value="1"/>
</dbReference>
<reference evidence="8" key="9">
    <citation type="submission" date="2012-08" db="EMBL/GenBank/DDBJ databases">
        <title>The Second Rice Annotation Project Meeting (RAP2).</title>
        <authorList>
            <consortium name="The Rice Annotation Project (RAP)"/>
        </authorList>
    </citation>
    <scope>NUCLEOTIDE SEQUENCE</scope>
</reference>
<evidence type="ECO:0000313" key="10">
    <source>
        <dbReference type="Proteomes" id="UP000000763"/>
    </source>
</evidence>
<evidence type="ECO:0000313" key="9">
    <source>
        <dbReference type="EMBL" id="EAZ19941.1"/>
    </source>
</evidence>
<dbReference type="EMBL" id="AP008218">
    <property type="protein sequence ID" value="BAF29386.1"/>
    <property type="molecule type" value="Genomic_DNA"/>
</dbReference>
<dbReference type="GO" id="GO:0030246">
    <property type="term" value="F:carbohydrate binding"/>
    <property type="evidence" value="ECO:0007669"/>
    <property type="project" value="UniProtKB-KW"/>
</dbReference>
<dbReference type="Pfam" id="PF01419">
    <property type="entry name" value="Jacalin"/>
    <property type="match status" value="1"/>
</dbReference>
<dbReference type="KEGG" id="osa:4351732"/>
<reference evidence="8" key="5">
    <citation type="journal article" date="2008" name="Nucleic Acids Res.">
        <title>The Rice Annotation Project Database (RAP-DB): 2008 update.</title>
        <authorList>
            <consortium name="The Rice Annotation Project (RAP)"/>
            <person name="Tanaka T."/>
            <person name="Antonio B.A."/>
            <person name="Kikuchi S."/>
            <person name="Matsumoto T."/>
            <person name="Nagamura Y."/>
            <person name="Numa H."/>
            <person name="Sakai H."/>
            <person name="Wu J."/>
            <person name="Itoh T."/>
            <person name="Sasaki T."/>
            <person name="Aono R."/>
            <person name="Fujii Y."/>
            <person name="Habara T."/>
            <person name="Harada E."/>
            <person name="Kanno M."/>
            <person name="Kawahara Y."/>
            <person name="Kawashima H."/>
            <person name="Kubooka H."/>
            <person name="Matsuya A."/>
            <person name="Nakaoka H."/>
            <person name="Saichi N."/>
            <person name="Sanbonmatsu R."/>
            <person name="Sato Y."/>
            <person name="Shinso Y."/>
            <person name="Suzuki M."/>
            <person name="Takeda J."/>
            <person name="Tanino M."/>
            <person name="Todokoro F."/>
            <person name="Yamaguchi K."/>
            <person name="Yamamoto N."/>
            <person name="Yamasaki C."/>
            <person name="Imanishi T."/>
            <person name="Okido T."/>
            <person name="Tada M."/>
            <person name="Ikeo K."/>
            <person name="Tateno Y."/>
            <person name="Gojobori T."/>
            <person name="Lin Y.C."/>
            <person name="Wei F.J."/>
            <person name="Hsing Y.I."/>
            <person name="Zhao Q."/>
            <person name="Han B."/>
            <person name="Kramer M.R."/>
            <person name="McCombie R.W."/>
            <person name="Lonsdale D."/>
            <person name="O'Donovan C.C."/>
            <person name="Whitfield E.J."/>
            <person name="Apweiler R."/>
            <person name="Koyanagi K.O."/>
            <person name="Khurana J.P."/>
            <person name="Raghuvanshi S."/>
            <person name="Singh N.K."/>
            <person name="Tyagi A.K."/>
            <person name="Haberer G."/>
            <person name="Fujisawa M."/>
            <person name="Hosokawa S."/>
            <person name="Ito Y."/>
            <person name="Ikawa H."/>
            <person name="Shibata M."/>
            <person name="Yamamoto M."/>
            <person name="Bruskiewich R.M."/>
            <person name="Hoen D.R."/>
            <person name="Bureau TE."/>
            <person name="Namiki N."/>
            <person name="Ohyanagi H."/>
            <person name="Sakai Y."/>
            <person name="Nobushima S."/>
            <person name="Sakata K."/>
            <person name="Barrero R.A."/>
            <person name="Sato Y."/>
            <person name="Souvorov A."/>
            <person name="Smith-White B."/>
            <person name="Tatusova T."/>
            <person name="An S."/>
            <person name="An G."/>
            <person name="OOta S."/>
            <person name="Fuks G."/>
            <person name="Messing J."/>
            <person name="Christie K.R."/>
            <person name="Lieberherr D."/>
            <person name="Kim H."/>
            <person name="Zuccolo A."/>
            <person name="Wing R.A."/>
            <person name="Nobuta K."/>
            <person name="Green P.J."/>
            <person name="Lu C."/>
            <person name="Meyers BC."/>
            <person name="Chaparro C."/>
            <person name="Piegu B."/>
            <person name="Panaud O."/>
            <person name="Echeverria M."/>
        </authorList>
    </citation>
    <scope>NUCLEOTIDE SEQUENCE</scope>
</reference>
<dbReference type="SUPFAM" id="SSF51101">
    <property type="entry name" value="Mannose-binding lectins"/>
    <property type="match status" value="1"/>
</dbReference>
<dbReference type="Proteomes" id="UP000000763">
    <property type="component" value="Chromosome 12"/>
</dbReference>
<dbReference type="Proteomes" id="UP000007752">
    <property type="component" value="Chromosome 12"/>
</dbReference>
<reference evidence="9" key="7">
    <citation type="submission" date="2008-12" db="EMBL/GenBank/DDBJ databases">
        <title>Improved gene annotation of the rice (Oryza sativa) genomes.</title>
        <authorList>
            <person name="Wang J."/>
            <person name="Li R."/>
            <person name="Fan W."/>
            <person name="Huang Q."/>
            <person name="Zhang J."/>
            <person name="Zhou Y."/>
            <person name="Hu Y."/>
            <person name="Zi S."/>
            <person name="Li J."/>
            <person name="Ni P."/>
            <person name="Zheng H."/>
            <person name="Zhang Y."/>
            <person name="Zhao M."/>
            <person name="Hao Q."/>
            <person name="McDermott J."/>
            <person name="Samudrala R."/>
            <person name="Kristiansen K."/>
            <person name="Wong G.K.-S."/>
        </authorList>
    </citation>
    <scope>NUCLEOTIDE SEQUENCE</scope>
</reference>
<dbReference type="EMBL" id="CM000149">
    <property type="protein sequence ID" value="EAZ19941.1"/>
    <property type="molecule type" value="Genomic_DNA"/>
</dbReference>
<organism evidence="9">
    <name type="scientific">Oryza sativa subsp. japonica</name>
    <name type="common">Rice</name>
    <dbReference type="NCBI Taxonomy" id="39947"/>
    <lineage>
        <taxon>Eukaryota</taxon>
        <taxon>Viridiplantae</taxon>
        <taxon>Streptophyta</taxon>
        <taxon>Embryophyta</taxon>
        <taxon>Tracheophyta</taxon>
        <taxon>Spermatophyta</taxon>
        <taxon>Magnoliopsida</taxon>
        <taxon>Liliopsida</taxon>
        <taxon>Poales</taxon>
        <taxon>Poaceae</taxon>
        <taxon>BOP clade</taxon>
        <taxon>Oryzoideae</taxon>
        <taxon>Oryzeae</taxon>
        <taxon>Oryzinae</taxon>
        <taxon>Oryza</taxon>
        <taxon>Oryza sativa</taxon>
    </lineage>
</organism>
<reference evidence="10" key="6">
    <citation type="journal article" date="2008" name="Nucleic Acids Res.">
        <title>The rice annotation project database (RAP-DB): 2008 update.</title>
        <authorList>
            <consortium name="The rice annotation project (RAP)"/>
        </authorList>
    </citation>
    <scope>GENOME REANNOTATION</scope>
    <source>
        <strain evidence="10">cv. Nipponbare</strain>
    </source>
</reference>
<dbReference type="InterPro" id="IPR033734">
    <property type="entry name" value="Jacalin-like_lectin_dom_plant"/>
</dbReference>
<dbReference type="Gene3D" id="2.40.480.10">
    <property type="entry name" value="Allene oxide cyclase-like"/>
    <property type="match status" value="1"/>
</dbReference>
<feature type="domain" description="Jacalin-type lectin" evidence="7">
    <location>
        <begin position="164"/>
        <end position="306"/>
    </location>
</feature>
<dbReference type="InterPro" id="IPR001229">
    <property type="entry name" value="Jacalin-like_lectin_dom"/>
</dbReference>
<comment type="similarity">
    <text evidence="2 6">Belongs to the plant dirigent protein family.</text>
</comment>
<dbReference type="SMART" id="SM00915">
    <property type="entry name" value="Jacalin"/>
    <property type="match status" value="1"/>
</dbReference>
<comment type="similarity">
    <text evidence="1">Belongs to the jacalin lectin family.</text>
</comment>
<accession>A3CFS8</accession>
<dbReference type="PROSITE" id="PS51752">
    <property type="entry name" value="JACALIN_LECTIN"/>
    <property type="match status" value="1"/>
</dbReference>
<dbReference type="OrthoDB" id="583353at2759"/>
<dbReference type="Gene3D" id="2.100.10.30">
    <property type="entry name" value="Jacalin-like lectin domain"/>
    <property type="match status" value="1"/>
</dbReference>
<keyword evidence="6" id="KW-0052">Apoplast</keyword>
<sequence>MSASKLQFTPCSTPIQGNEINFSKLYLHHTPAGPRPNQSGVTSTNKETGLGSLVVNNWQVYDGIGCDAKVVAHAQGLHVYAGNWHNSFTLVFEDERFKGSTLEVMGIVVEQGEWAIVGGTGQFAMANGVIFKKFHEQKKEGNIMELTIKGFCPVLKGSPSQGLVTKIGPWGGIDGGRAQDITATPKRLESITIHSGWTIDSISFIYFDQAGEKHRAGPWGGPGGDPCTIEFGSSEFLKEVSGTFGPYEGWKVIRSIKFVTNKKTYGPFGRQEGTPFSVPVQNNSTIVGFFGRSGKYLDTVGIYVHPR</sequence>
<dbReference type="HOGENOM" id="CLU_078923_0_0_1"/>
<dbReference type="AlphaFoldDB" id="A0A8J8XHF1"/>
<keyword evidence="4 6" id="KW-0964">Secreted</keyword>
<evidence type="ECO:0000256" key="6">
    <source>
        <dbReference type="RuleBase" id="RU363099"/>
    </source>
</evidence>
<accession>A0A8J8XHF1</accession>
<dbReference type="FunFam" id="2.100.10.30:FF:000001">
    <property type="entry name" value="Jacalin-related lectin 33"/>
    <property type="match status" value="1"/>
</dbReference>
<dbReference type="Pfam" id="PF03018">
    <property type="entry name" value="Dirigent"/>
    <property type="match status" value="1"/>
</dbReference>
<dbReference type="GO" id="GO:0009699">
    <property type="term" value="P:phenylpropanoid biosynthetic process"/>
    <property type="evidence" value="ECO:0007669"/>
    <property type="project" value="UniProtKB-ARBA"/>
</dbReference>
<reference evidence="9" key="2">
    <citation type="journal article" date="2005" name="PLoS Biol.">
        <title>The genomes of Oryza sativa: a history of duplications.</title>
        <authorList>
            <person name="Yu J."/>
            <person name="Wang J."/>
            <person name="Lin W."/>
            <person name="Li S."/>
            <person name="Li H."/>
            <person name="Zhou J."/>
            <person name="Ni P."/>
            <person name="Dong W."/>
            <person name="Hu S."/>
            <person name="Zeng C."/>
            <person name="Zhang J."/>
            <person name="Zhang Y."/>
            <person name="Li R."/>
            <person name="Xu Z."/>
            <person name="Li S."/>
            <person name="Li X."/>
            <person name="Zheng H."/>
            <person name="Cong L."/>
            <person name="Lin L."/>
            <person name="Yin J."/>
            <person name="Geng J."/>
            <person name="Li G."/>
            <person name="Shi J."/>
            <person name="Liu J."/>
            <person name="Lv H."/>
            <person name="Li J."/>
            <person name="Wang J."/>
            <person name="Deng Y."/>
            <person name="Ran L."/>
            <person name="Shi X."/>
            <person name="Wang X."/>
            <person name="Wu Q."/>
            <person name="Li C."/>
            <person name="Ren X."/>
            <person name="Wang J."/>
            <person name="Wang X."/>
            <person name="Li D."/>
            <person name="Liu D."/>
            <person name="Zhang X."/>
            <person name="Ji Z."/>
            <person name="Zhao W."/>
            <person name="Sun Y."/>
            <person name="Zhang Z."/>
            <person name="Bao J."/>
            <person name="Han Y."/>
            <person name="Dong L."/>
            <person name="Ji J."/>
            <person name="Chen P."/>
            <person name="Wu S."/>
            <person name="Liu J."/>
            <person name="Xiao Y."/>
            <person name="Bu D."/>
            <person name="Tan J."/>
            <person name="Yang L."/>
            <person name="Ye C."/>
            <person name="Zhang J."/>
            <person name="Xu J."/>
            <person name="Zhou Y."/>
            <person name="Yu Y."/>
            <person name="Zhang B."/>
            <person name="Zhuang S."/>
            <person name="Wei H."/>
            <person name="Liu B."/>
            <person name="Lei M."/>
            <person name="Yu H."/>
            <person name="Li Y."/>
            <person name="Xu H."/>
            <person name="Wei S."/>
            <person name="He X."/>
            <person name="Fang L."/>
            <person name="Zhang Z."/>
            <person name="Zhang Y."/>
            <person name="Huang X."/>
            <person name="Su Z."/>
            <person name="Tong W."/>
            <person name="Li J."/>
            <person name="Tong Z."/>
            <person name="Li S."/>
            <person name="Ye J."/>
            <person name="Wang L."/>
            <person name="Fang L."/>
            <person name="Lei T."/>
            <person name="Chen C."/>
            <person name="Chen H."/>
            <person name="Xu Z."/>
            <person name="Li H."/>
            <person name="Huang H."/>
            <person name="Zhang F."/>
            <person name="Xu H."/>
            <person name="Li N."/>
            <person name="Zhao C."/>
            <person name="Li S."/>
            <person name="Dong L."/>
            <person name="Huang Y."/>
            <person name="Li L."/>
            <person name="Xi Y."/>
            <person name="Qi Q."/>
            <person name="Li W."/>
            <person name="Zhang B."/>
            <person name="Hu W."/>
            <person name="Zhang Y."/>
            <person name="Tian X."/>
            <person name="Jiao Y."/>
            <person name="Liang X."/>
            <person name="Jin J."/>
            <person name="Gao L."/>
            <person name="Zheng W."/>
            <person name="Hao B."/>
            <person name="Liu S."/>
            <person name="Wang W."/>
            <person name="Yuan L."/>
            <person name="Cao M."/>
            <person name="McDermott J."/>
            <person name="Samudrala R."/>
            <person name="Wang J."/>
            <person name="Wong G.K."/>
            <person name="Yang H."/>
        </authorList>
    </citation>
    <scope>NUCLEOTIDE SEQUENCE [LARGE SCALE GENOMIC DNA]</scope>
</reference>
<protein>
    <recommendedName>
        <fullName evidence="6">Dirigent protein</fullName>
    </recommendedName>
</protein>
<evidence type="ECO:0000313" key="8">
    <source>
        <dbReference type="EMBL" id="BAF29386.1"/>
    </source>
</evidence>
<dbReference type="OMA" id="QIAVNNW"/>
<evidence type="ECO:0000256" key="5">
    <source>
        <dbReference type="ARBA" id="ARBA00022734"/>
    </source>
</evidence>
<name>A0A8J8XHF1_ORYSJ</name>
<comment type="subcellular location">
    <subcellularLocation>
        <location evidence="6">Secreted</location>
        <location evidence="6">Extracellular space</location>
        <location evidence="6">Apoplast</location>
    </subcellularLocation>
</comment>
<dbReference type="InterPro" id="IPR004265">
    <property type="entry name" value="Dirigent"/>
</dbReference>
<dbReference type="CDD" id="cd09612">
    <property type="entry name" value="Jacalin"/>
    <property type="match status" value="1"/>
</dbReference>
<evidence type="ECO:0000256" key="2">
    <source>
        <dbReference type="ARBA" id="ARBA00010746"/>
    </source>
</evidence>
<keyword evidence="5" id="KW-0430">Lectin</keyword>
<dbReference type="Gramene" id="Os12t0198700-01">
    <property type="protein sequence ID" value="Os12t0198700-01"/>
    <property type="gene ID" value="Os12g0198700"/>
</dbReference>
<reference evidence="8" key="8">
    <citation type="submission" date="2012-08" db="EMBL/GenBank/DDBJ databases">
        <title>Oryza sativa nipponbare(GA3) genomic DNA, chromosome 12.</title>
        <authorList>
            <consortium name="IRGSP(International Rice Genome Sequencing Project)"/>
        </authorList>
    </citation>
    <scope>NUCLEOTIDE SEQUENCE</scope>
</reference>
<proteinExistence type="inferred from homology"/>
<dbReference type="GO" id="GO:0048046">
    <property type="term" value="C:apoplast"/>
    <property type="evidence" value="ECO:0007669"/>
    <property type="project" value="UniProtKB-SubCell"/>
</dbReference>
<dbReference type="InterPro" id="IPR036404">
    <property type="entry name" value="Jacalin-like_lectin_dom_sf"/>
</dbReference>
<evidence type="ECO:0000256" key="3">
    <source>
        <dbReference type="ARBA" id="ARBA00011738"/>
    </source>
</evidence>
<reference evidence="8" key="3">
    <citation type="journal article" date="2006" name="Nucleic Acids Res.">
        <title>The Rice Annotation Project Database (RAP-DB): hub for Oryza sativa ssp. japonica genome information.</title>
        <authorList>
            <person name="Ohyanagi H."/>
            <person name="Tanaka T."/>
            <person name="Sakai H."/>
            <person name="Shigemoto Y."/>
            <person name="Yamaguchi K."/>
            <person name="Habara T."/>
            <person name="Fujii Y."/>
            <person name="Antonio B.A."/>
            <person name="Nagamura Y."/>
            <person name="Imanishi T."/>
            <person name="Ikeo K."/>
            <person name="Itoh T."/>
            <person name="Gojobori T."/>
            <person name="Sasaki T."/>
        </authorList>
    </citation>
    <scope>NUCLEOTIDE SEQUENCE</scope>
</reference>
<comment type="function">
    <text evidence="6">Dirigent proteins impart stereoselectivity on the phenoxy radical-coupling reaction, yielding optically active lignans from two molecules of coniferyl alcohol in the biosynthesis of lignans, flavonolignans, and alkaloids and thus plays a central role in plant secondary metabolism.</text>
</comment>
<dbReference type="SMR" id="A0A8J8XHF1"/>
<dbReference type="KEGG" id="dosa:Os12g0198700"/>
<dbReference type="InterPro" id="IPR044859">
    <property type="entry name" value="Allene_oxi_cyc_Dirigent"/>
</dbReference>
<evidence type="ECO:0000256" key="4">
    <source>
        <dbReference type="ARBA" id="ARBA00022525"/>
    </source>
</evidence>
<evidence type="ECO:0000259" key="7">
    <source>
        <dbReference type="PROSITE" id="PS51752"/>
    </source>
</evidence>
<evidence type="ECO:0000256" key="1">
    <source>
        <dbReference type="ARBA" id="ARBA00006568"/>
    </source>
</evidence>